<evidence type="ECO:0000256" key="4">
    <source>
        <dbReference type="SAM" id="SignalP"/>
    </source>
</evidence>
<dbReference type="PROSITE" id="PS51125">
    <property type="entry name" value="NHL"/>
    <property type="match status" value="1"/>
</dbReference>
<dbReference type="SUPFAM" id="SSF63825">
    <property type="entry name" value="YWTD domain"/>
    <property type="match status" value="1"/>
</dbReference>
<dbReference type="InterPro" id="IPR011042">
    <property type="entry name" value="6-blade_b-propeller_TolB-like"/>
</dbReference>
<feature type="chain" id="PRO_5046312527" evidence="4">
    <location>
        <begin position="24"/>
        <end position="320"/>
    </location>
</feature>
<feature type="region of interest" description="Disordered" evidence="3">
    <location>
        <begin position="299"/>
        <end position="320"/>
    </location>
</feature>
<dbReference type="PANTHER" id="PTHR24104">
    <property type="entry name" value="E3 UBIQUITIN-PROTEIN LIGASE NHLRC1-RELATED"/>
    <property type="match status" value="1"/>
</dbReference>
<reference evidence="5 6" key="1">
    <citation type="submission" date="2023-04" db="EMBL/GenBank/DDBJ databases">
        <title>Forest soil microbial communities from Buena Vista Peninsula, Colon Province, Panama.</title>
        <authorList>
            <person name="Bouskill N."/>
        </authorList>
    </citation>
    <scope>NUCLEOTIDE SEQUENCE [LARGE SCALE GENOMIC DNA]</scope>
    <source>
        <strain evidence="5 6">CFH S0262</strain>
    </source>
</reference>
<keyword evidence="6" id="KW-1185">Reference proteome</keyword>
<accession>A0ABT6MLP5</accession>
<protein>
    <submittedName>
        <fullName evidence="5">Uncharacterized protein</fullName>
    </submittedName>
</protein>
<sequence length="320" mass="33560">MAFVNRCAVGFVATALAAGLAVAGTGTVSAKPTGYPHAPRDYGSTQSAPLLPTLEGGAYAVDGSDLYVADVDFHRVIKIVAGEEEPITLPFLGLYSPHGIAEENGDVYVADTGNNRVLVLADGQSTPVTLPFTGLSGPRSIAVENGNVYVADTGNGRILMLREGDSTPTVLPFGQLNSPTYLAIENGNVYVAEYNTDHVIELPAGASTPTTLPFTSTNRIYGLAVDNGDVYFFDMEASWIYLPFGSFTQKPPAEAVRKVAAGSTTPATLRFDRLREPAVLHIDNGVAYLVDGVHERVSTPLTTSPSTGSGNSSLGNLFGS</sequence>
<keyword evidence="1" id="KW-0677">Repeat</keyword>
<proteinExistence type="predicted"/>
<comment type="caution">
    <text evidence="5">The sequence shown here is derived from an EMBL/GenBank/DDBJ whole genome shotgun (WGS) entry which is preliminary data.</text>
</comment>
<evidence type="ECO:0000256" key="2">
    <source>
        <dbReference type="PROSITE-ProRule" id="PRU00504"/>
    </source>
</evidence>
<dbReference type="PANTHER" id="PTHR24104:SF25">
    <property type="entry name" value="PROTEIN LIN-41"/>
    <property type="match status" value="1"/>
</dbReference>
<dbReference type="Proteomes" id="UP001160334">
    <property type="component" value="Unassembled WGS sequence"/>
</dbReference>
<evidence type="ECO:0000313" key="5">
    <source>
        <dbReference type="EMBL" id="MDH6284894.1"/>
    </source>
</evidence>
<keyword evidence="4" id="KW-0732">Signal</keyword>
<feature type="repeat" description="NHL" evidence="2">
    <location>
        <begin position="94"/>
        <end position="123"/>
    </location>
</feature>
<organism evidence="5 6">
    <name type="scientific">Prescottella agglutinans</name>
    <dbReference type="NCBI Taxonomy" id="1644129"/>
    <lineage>
        <taxon>Bacteria</taxon>
        <taxon>Bacillati</taxon>
        <taxon>Actinomycetota</taxon>
        <taxon>Actinomycetes</taxon>
        <taxon>Mycobacteriales</taxon>
        <taxon>Nocardiaceae</taxon>
        <taxon>Prescottella</taxon>
    </lineage>
</organism>
<evidence type="ECO:0000256" key="1">
    <source>
        <dbReference type="ARBA" id="ARBA00022737"/>
    </source>
</evidence>
<evidence type="ECO:0000256" key="3">
    <source>
        <dbReference type="SAM" id="MobiDB-lite"/>
    </source>
</evidence>
<dbReference type="InterPro" id="IPR001258">
    <property type="entry name" value="NHL_repeat"/>
</dbReference>
<gene>
    <name evidence="5" type="ORF">M2280_006158</name>
</gene>
<dbReference type="EMBL" id="JARXVC010000030">
    <property type="protein sequence ID" value="MDH6284894.1"/>
    <property type="molecule type" value="Genomic_DNA"/>
</dbReference>
<evidence type="ECO:0000313" key="6">
    <source>
        <dbReference type="Proteomes" id="UP001160334"/>
    </source>
</evidence>
<name>A0ABT6MLP5_9NOCA</name>
<dbReference type="Pfam" id="PF01436">
    <property type="entry name" value="NHL"/>
    <property type="match status" value="2"/>
</dbReference>
<dbReference type="InterPro" id="IPR050952">
    <property type="entry name" value="TRIM-NHL_E3_ligases"/>
</dbReference>
<dbReference type="Gene3D" id="2.120.10.30">
    <property type="entry name" value="TolB, C-terminal domain"/>
    <property type="match status" value="1"/>
</dbReference>
<feature type="signal peptide" evidence="4">
    <location>
        <begin position="1"/>
        <end position="23"/>
    </location>
</feature>